<dbReference type="Proteomes" id="UP001346149">
    <property type="component" value="Unassembled WGS sequence"/>
</dbReference>
<organism evidence="1 2">
    <name type="scientific">Trapa natans</name>
    <name type="common">Water chestnut</name>
    <dbReference type="NCBI Taxonomy" id="22666"/>
    <lineage>
        <taxon>Eukaryota</taxon>
        <taxon>Viridiplantae</taxon>
        <taxon>Streptophyta</taxon>
        <taxon>Embryophyta</taxon>
        <taxon>Tracheophyta</taxon>
        <taxon>Spermatophyta</taxon>
        <taxon>Magnoliopsida</taxon>
        <taxon>eudicotyledons</taxon>
        <taxon>Gunneridae</taxon>
        <taxon>Pentapetalae</taxon>
        <taxon>rosids</taxon>
        <taxon>malvids</taxon>
        <taxon>Myrtales</taxon>
        <taxon>Lythraceae</taxon>
        <taxon>Trapa</taxon>
    </lineage>
</organism>
<dbReference type="EMBL" id="JAXQNO010000008">
    <property type="protein sequence ID" value="KAK4792278.1"/>
    <property type="molecule type" value="Genomic_DNA"/>
</dbReference>
<comment type="caution">
    <text evidence="1">The sequence shown here is derived from an EMBL/GenBank/DDBJ whole genome shotgun (WGS) entry which is preliminary data.</text>
</comment>
<evidence type="ECO:0000313" key="2">
    <source>
        <dbReference type="Proteomes" id="UP001346149"/>
    </source>
</evidence>
<keyword evidence="2" id="KW-1185">Reference proteome</keyword>
<reference evidence="1 2" key="1">
    <citation type="journal article" date="2023" name="Hortic Res">
        <title>Pangenome of water caltrop reveals structural variations and asymmetric subgenome divergence after allopolyploidization.</title>
        <authorList>
            <person name="Zhang X."/>
            <person name="Chen Y."/>
            <person name="Wang L."/>
            <person name="Yuan Y."/>
            <person name="Fang M."/>
            <person name="Shi L."/>
            <person name="Lu R."/>
            <person name="Comes H.P."/>
            <person name="Ma Y."/>
            <person name="Chen Y."/>
            <person name="Huang G."/>
            <person name="Zhou Y."/>
            <person name="Zheng Z."/>
            <person name="Qiu Y."/>
        </authorList>
    </citation>
    <scope>NUCLEOTIDE SEQUENCE [LARGE SCALE GENOMIC DNA]</scope>
    <source>
        <strain evidence="1">F231</strain>
    </source>
</reference>
<sequence>MYEIFILKDEVVSVRLDERRSRRTKFVIEDDQRRHRKMFIVQKNREVGGQFSSLETTLEEDEDDRIRTGKTKISDEGSFRSLHGWSSFRISPDEVAGGYAGLTDFTVPFLTFDELASPFLGSHGHFLLLHLSVNILSFTYPYLLDLLLYVPAYIFEPGEAAKQLRNSHFPVEVEFVPELRMLE</sequence>
<evidence type="ECO:0000313" key="1">
    <source>
        <dbReference type="EMBL" id="KAK4792278.1"/>
    </source>
</evidence>
<dbReference type="AlphaFoldDB" id="A0AAN7M628"/>
<proteinExistence type="predicted"/>
<protein>
    <submittedName>
        <fullName evidence="1">Uncharacterized protein</fullName>
    </submittedName>
</protein>
<name>A0AAN7M628_TRANT</name>
<gene>
    <name evidence="1" type="ORF">SAY86_022713</name>
</gene>
<accession>A0AAN7M628</accession>